<reference evidence="2" key="1">
    <citation type="journal article" date="2020" name="Cell">
        <title>Large-Scale Comparative Analyses of Tick Genomes Elucidate Their Genetic Diversity and Vector Capacities.</title>
        <authorList>
            <consortium name="Tick Genome and Microbiome Consortium (TIGMIC)"/>
            <person name="Jia N."/>
            <person name="Wang J."/>
            <person name="Shi W."/>
            <person name="Du L."/>
            <person name="Sun Y."/>
            <person name="Zhan W."/>
            <person name="Jiang J.F."/>
            <person name="Wang Q."/>
            <person name="Zhang B."/>
            <person name="Ji P."/>
            <person name="Bell-Sakyi L."/>
            <person name="Cui X.M."/>
            <person name="Yuan T.T."/>
            <person name="Jiang B.G."/>
            <person name="Yang W.F."/>
            <person name="Lam T.T."/>
            <person name="Chang Q.C."/>
            <person name="Ding S.J."/>
            <person name="Wang X.J."/>
            <person name="Zhu J.G."/>
            <person name="Ruan X.D."/>
            <person name="Zhao L."/>
            <person name="Wei J.T."/>
            <person name="Ye R.Z."/>
            <person name="Que T.C."/>
            <person name="Du C.H."/>
            <person name="Zhou Y.H."/>
            <person name="Cheng J.X."/>
            <person name="Dai P.F."/>
            <person name="Guo W.B."/>
            <person name="Han X.H."/>
            <person name="Huang E.J."/>
            <person name="Li L.F."/>
            <person name="Wei W."/>
            <person name="Gao Y.C."/>
            <person name="Liu J.Z."/>
            <person name="Shao H.Z."/>
            <person name="Wang X."/>
            <person name="Wang C.C."/>
            <person name="Yang T.C."/>
            <person name="Huo Q.B."/>
            <person name="Li W."/>
            <person name="Chen H.Y."/>
            <person name="Chen S.E."/>
            <person name="Zhou L.G."/>
            <person name="Ni X.B."/>
            <person name="Tian J.H."/>
            <person name="Sheng Y."/>
            <person name="Liu T."/>
            <person name="Pan Y.S."/>
            <person name="Xia L.Y."/>
            <person name="Li J."/>
            <person name="Zhao F."/>
            <person name="Cao W.C."/>
        </authorList>
    </citation>
    <scope>NUCLEOTIDE SEQUENCE</scope>
    <source>
        <strain evidence="2">Rmic-2018</strain>
    </source>
</reference>
<feature type="compositionally biased region" description="Basic residues" evidence="1">
    <location>
        <begin position="108"/>
        <end position="117"/>
    </location>
</feature>
<accession>A0A9J6EUI7</accession>
<dbReference type="AlphaFoldDB" id="A0A9J6EUI7"/>
<evidence type="ECO:0000313" key="3">
    <source>
        <dbReference type="Proteomes" id="UP000821866"/>
    </source>
</evidence>
<gene>
    <name evidence="2" type="ORF">HPB51_018372</name>
</gene>
<comment type="caution">
    <text evidence="2">The sequence shown here is derived from an EMBL/GenBank/DDBJ whole genome shotgun (WGS) entry which is preliminary data.</text>
</comment>
<dbReference type="Proteomes" id="UP000821866">
    <property type="component" value="Chromosome 10"/>
</dbReference>
<feature type="compositionally biased region" description="Pro residues" evidence="1">
    <location>
        <begin position="133"/>
        <end position="156"/>
    </location>
</feature>
<proteinExistence type="predicted"/>
<name>A0A9J6EUI7_RHIMP</name>
<organism evidence="2 3">
    <name type="scientific">Rhipicephalus microplus</name>
    <name type="common">Cattle tick</name>
    <name type="synonym">Boophilus microplus</name>
    <dbReference type="NCBI Taxonomy" id="6941"/>
    <lineage>
        <taxon>Eukaryota</taxon>
        <taxon>Metazoa</taxon>
        <taxon>Ecdysozoa</taxon>
        <taxon>Arthropoda</taxon>
        <taxon>Chelicerata</taxon>
        <taxon>Arachnida</taxon>
        <taxon>Acari</taxon>
        <taxon>Parasitiformes</taxon>
        <taxon>Ixodida</taxon>
        <taxon>Ixodoidea</taxon>
        <taxon>Ixodidae</taxon>
        <taxon>Rhipicephalinae</taxon>
        <taxon>Rhipicephalus</taxon>
        <taxon>Boophilus</taxon>
    </lineage>
</organism>
<reference evidence="2" key="2">
    <citation type="submission" date="2021-09" db="EMBL/GenBank/DDBJ databases">
        <authorList>
            <person name="Jia N."/>
            <person name="Wang J."/>
            <person name="Shi W."/>
            <person name="Du L."/>
            <person name="Sun Y."/>
            <person name="Zhan W."/>
            <person name="Jiang J."/>
            <person name="Wang Q."/>
            <person name="Zhang B."/>
            <person name="Ji P."/>
            <person name="Sakyi L.B."/>
            <person name="Cui X."/>
            <person name="Yuan T."/>
            <person name="Jiang B."/>
            <person name="Yang W."/>
            <person name="Lam T.T.-Y."/>
            <person name="Chang Q."/>
            <person name="Ding S."/>
            <person name="Wang X."/>
            <person name="Zhu J."/>
            <person name="Ruan X."/>
            <person name="Zhao L."/>
            <person name="Wei J."/>
            <person name="Que T."/>
            <person name="Du C."/>
            <person name="Cheng J."/>
            <person name="Dai P."/>
            <person name="Han X."/>
            <person name="Huang E."/>
            <person name="Gao Y."/>
            <person name="Liu J."/>
            <person name="Shao H."/>
            <person name="Ye R."/>
            <person name="Li L."/>
            <person name="Wei W."/>
            <person name="Wang X."/>
            <person name="Wang C."/>
            <person name="Huo Q."/>
            <person name="Li W."/>
            <person name="Guo W."/>
            <person name="Chen H."/>
            <person name="Chen S."/>
            <person name="Zhou L."/>
            <person name="Zhou L."/>
            <person name="Ni X."/>
            <person name="Tian J."/>
            <person name="Zhou Y."/>
            <person name="Sheng Y."/>
            <person name="Liu T."/>
            <person name="Pan Y."/>
            <person name="Xia L."/>
            <person name="Li J."/>
            <person name="Zhao F."/>
            <person name="Cao W."/>
        </authorList>
    </citation>
    <scope>NUCLEOTIDE SEQUENCE</scope>
    <source>
        <strain evidence="2">Rmic-2018</strain>
        <tissue evidence="2">Larvae</tissue>
    </source>
</reference>
<feature type="region of interest" description="Disordered" evidence="1">
    <location>
        <begin position="79"/>
        <end position="156"/>
    </location>
</feature>
<sequence length="156" mass="17328">MVFNCGVYRCHPSRPKAEACINCWIPGHHADVCIKPKCALCYCCCQTHERVEPPTCVPCCILCKEGHVTGSRPCKLRFNRSGPSPSSSCKLQPPAPVPRTGPILKSSRLSRPHHRSTYRSAWSSSHHRSIYFPPQPSPRPPPPPPALTPPPRPSHR</sequence>
<evidence type="ECO:0000256" key="1">
    <source>
        <dbReference type="SAM" id="MobiDB-lite"/>
    </source>
</evidence>
<feature type="compositionally biased region" description="Polar residues" evidence="1">
    <location>
        <begin position="81"/>
        <end position="90"/>
    </location>
</feature>
<keyword evidence="3" id="KW-1185">Reference proteome</keyword>
<protein>
    <submittedName>
        <fullName evidence="2">Uncharacterized protein</fullName>
    </submittedName>
</protein>
<evidence type="ECO:0000313" key="2">
    <source>
        <dbReference type="EMBL" id="KAH8037884.1"/>
    </source>
</evidence>
<dbReference type="EMBL" id="JABSTU010000002">
    <property type="protein sequence ID" value="KAH8037884.1"/>
    <property type="molecule type" value="Genomic_DNA"/>
</dbReference>